<keyword evidence="5" id="KW-1185">Reference proteome</keyword>
<organism evidence="2 4">
    <name type="scientific">Chitinophaga sancti</name>
    <dbReference type="NCBI Taxonomy" id="1004"/>
    <lineage>
        <taxon>Bacteria</taxon>
        <taxon>Pseudomonadati</taxon>
        <taxon>Bacteroidota</taxon>
        <taxon>Chitinophagia</taxon>
        <taxon>Chitinophagales</taxon>
        <taxon>Chitinophagaceae</taxon>
        <taxon>Chitinophaga</taxon>
    </lineage>
</organism>
<evidence type="ECO:0000313" key="3">
    <source>
        <dbReference type="EMBL" id="WQG88687.1"/>
    </source>
</evidence>
<gene>
    <name evidence="2" type="ORF">SAMN05661012_03700</name>
    <name evidence="3" type="ORF">SR876_27550</name>
</gene>
<dbReference type="AlphaFoldDB" id="A0A1K1RES6"/>
<dbReference type="EMBL" id="CP140154">
    <property type="protein sequence ID" value="WQG88687.1"/>
    <property type="molecule type" value="Genomic_DNA"/>
</dbReference>
<name>A0A1K1RES6_9BACT</name>
<feature type="signal peptide" evidence="1">
    <location>
        <begin position="1"/>
        <end position="19"/>
    </location>
</feature>
<proteinExistence type="predicted"/>
<protein>
    <recommendedName>
        <fullName evidence="6">Outer membrane protein beta-barrel domain-containing protein</fullName>
    </recommendedName>
</protein>
<dbReference type="EMBL" id="FPIZ01000011">
    <property type="protein sequence ID" value="SFW70372.1"/>
    <property type="molecule type" value="Genomic_DNA"/>
</dbReference>
<keyword evidence="1" id="KW-0732">Signal</keyword>
<dbReference type="STRING" id="1004.SAMN05661012_03700"/>
<accession>A0A1K1RES6</accession>
<evidence type="ECO:0008006" key="6">
    <source>
        <dbReference type="Google" id="ProtNLM"/>
    </source>
</evidence>
<evidence type="ECO:0000256" key="1">
    <source>
        <dbReference type="SAM" id="SignalP"/>
    </source>
</evidence>
<dbReference type="Proteomes" id="UP001326715">
    <property type="component" value="Chromosome"/>
</dbReference>
<reference evidence="2" key="1">
    <citation type="submission" date="2016-11" db="EMBL/GenBank/DDBJ databases">
        <authorList>
            <person name="Jaros S."/>
            <person name="Januszkiewicz K."/>
            <person name="Wedrychowicz H."/>
        </authorList>
    </citation>
    <scope>NUCLEOTIDE SEQUENCE [LARGE SCALE GENOMIC DNA]</scope>
    <source>
        <strain evidence="2">DSM 784</strain>
    </source>
</reference>
<evidence type="ECO:0000313" key="4">
    <source>
        <dbReference type="Proteomes" id="UP000183788"/>
    </source>
</evidence>
<dbReference type="OrthoDB" id="1098580at2"/>
<evidence type="ECO:0000313" key="2">
    <source>
        <dbReference type="EMBL" id="SFW70372.1"/>
    </source>
</evidence>
<feature type="chain" id="PRO_5012091770" description="Outer membrane protein beta-barrel domain-containing protein" evidence="1">
    <location>
        <begin position="20"/>
        <end position="191"/>
    </location>
</feature>
<dbReference type="Proteomes" id="UP000183788">
    <property type="component" value="Unassembled WGS sequence"/>
</dbReference>
<sequence>MKRLLFCLFLLATVHLAQAQYYKSDTARIKERNTSRLMIGGSAGLAFGDYTNIDFSPIIGLRFNEMFAAGVAINAQYGAEHFRYYDGSTQKRNQYTILGGGLWGRFYPFDFMFIHVQPEYNAISVKTTLYNPKQTYTDHYGVPSLLLGGGYVQPVSDRAAINIMALYDVVQDSRSPYSNGLILRVGATLGF</sequence>
<dbReference type="RefSeq" id="WP_072362703.1">
    <property type="nucleotide sequence ID" value="NZ_CBHWAX010000051.1"/>
</dbReference>
<reference evidence="3 5" key="2">
    <citation type="submission" date="2023-11" db="EMBL/GenBank/DDBJ databases">
        <title>MicrobeMod: A computational toolkit for identifying prokaryotic methylation and restriction-modification with nanopore sequencing.</title>
        <authorList>
            <person name="Crits-Christoph A."/>
            <person name="Kang S.C."/>
            <person name="Lee H."/>
            <person name="Ostrov N."/>
        </authorList>
    </citation>
    <scope>NUCLEOTIDE SEQUENCE [LARGE SCALE GENOMIC DNA]</scope>
    <source>
        <strain evidence="3 5">ATCC 23090</strain>
    </source>
</reference>
<evidence type="ECO:0000313" key="5">
    <source>
        <dbReference type="Proteomes" id="UP001326715"/>
    </source>
</evidence>